<proteinExistence type="predicted"/>
<protein>
    <recommendedName>
        <fullName evidence="3">Protein kinase domain-containing protein</fullName>
    </recommendedName>
</protein>
<dbReference type="HOGENOM" id="CLU_336845_0_0_1"/>
<sequence length="771" mass="89257">MSSQNEADFDNQINTLSSHSFFSDTSRTSELQDDFQRSKHKISLKPMSLIEANEYVENNREIIMNNVDSELRKKIRSIRFWKIFDINKNPFIPCPIIINISLTHVLCDYLTDQSRVKELNIKSRIPSTSIPYIYKLLFIIPRSLSYTKLLHTIGPLADENEIKQNLSNKDHKTLKFNLIGFESGWLNDEIDALEEKLDKLLEPKDEYALKVLVTFYRELLYDVFKGMKTSDDTNDPNYKLSISYFNDVVAPVLELFNFANEQDTNKRAYMINNATNIPVKQFSGKSYPKFETRTKPEGSGVGISILNNQLNVDHVLNTPRVIMNIESESPKLFKETSNEQINIAKLIKESSQFQEIMKQSVNHSISLKSSFGAIQDYENTFFYLLPKKDNLSLEDSEPLSLNFMISNDSHQDSQSLSQINRVESRLMYAIFISQIQHFDKHSDANDDELWNILRRKFVVKPEGPSIENLKVEPGTTVTDTSTDNTVVINSNVDDFAKDSKTNTTETSKTFPEPVVKYSDILKLEKFDFPSLSNLYLVDCNEFQNLFINYIYEEDRDDLERFVNQNPNCKIIIKAYVKDEMMQHLIDREEYSYVDDSYSFKSAKEYTEEFLKYNVINEIRVNLILRKYNNEKLRNKKPDECFNVPLFLTSGVIIDENNWSAPVGTFVAFQFLDNLISLKDESDISGGLIPVIKKLHSMGISHGDIRLENVSKIEDNGEIVLMDFNRSEVLSDYKDDINWQRGLKMDDFSVLGSLRYDLGLQQQDDEDFSDVI</sequence>
<dbReference type="InParanoid" id="K0KCE2"/>
<reference evidence="1 2" key="1">
    <citation type="journal article" date="2012" name="Eukaryot. Cell">
        <title>Draft genome sequence of Wickerhamomyces ciferrii NRRL Y-1031 F-60-10.</title>
        <authorList>
            <person name="Schneider J."/>
            <person name="Andrea H."/>
            <person name="Blom J."/>
            <person name="Jaenicke S."/>
            <person name="Ruckert C."/>
            <person name="Schorsch C."/>
            <person name="Szczepanowski R."/>
            <person name="Farwick M."/>
            <person name="Goesmann A."/>
            <person name="Puhler A."/>
            <person name="Schaffer S."/>
            <person name="Tauch A."/>
            <person name="Kohler T."/>
            <person name="Brinkrolf K."/>
        </authorList>
    </citation>
    <scope>NUCLEOTIDE SEQUENCE [LARGE SCALE GENOMIC DNA]</scope>
    <source>
        <strain evidence="2">ATCC 14091 / BCRC 22168 / CBS 111 / JCM 3599 / NBRC 0793 / NRRL Y-1031 F-60-10</strain>
    </source>
</reference>
<dbReference type="InterPro" id="IPR011009">
    <property type="entry name" value="Kinase-like_dom_sf"/>
</dbReference>
<keyword evidence="2" id="KW-1185">Reference proteome</keyword>
<organism evidence="1 2">
    <name type="scientific">Wickerhamomyces ciferrii (strain ATCC 14091 / BCRC 22168 / CBS 111 / JCM 3599 / NBRC 0793 / NRRL Y-1031 F-60-10)</name>
    <name type="common">Yeast</name>
    <name type="synonym">Pichia ciferrii</name>
    <dbReference type="NCBI Taxonomy" id="1206466"/>
    <lineage>
        <taxon>Eukaryota</taxon>
        <taxon>Fungi</taxon>
        <taxon>Dikarya</taxon>
        <taxon>Ascomycota</taxon>
        <taxon>Saccharomycotina</taxon>
        <taxon>Saccharomycetes</taxon>
        <taxon>Phaffomycetales</taxon>
        <taxon>Wickerhamomycetaceae</taxon>
        <taxon>Wickerhamomyces</taxon>
    </lineage>
</organism>
<dbReference type="AlphaFoldDB" id="K0KCE2"/>
<dbReference type="SUPFAM" id="SSF56112">
    <property type="entry name" value="Protein kinase-like (PK-like)"/>
    <property type="match status" value="1"/>
</dbReference>
<accession>K0KCE2</accession>
<evidence type="ECO:0008006" key="3">
    <source>
        <dbReference type="Google" id="ProtNLM"/>
    </source>
</evidence>
<dbReference type="Proteomes" id="UP000009328">
    <property type="component" value="Unassembled WGS sequence"/>
</dbReference>
<evidence type="ECO:0000313" key="1">
    <source>
        <dbReference type="EMBL" id="CCH40566.1"/>
    </source>
</evidence>
<gene>
    <name evidence="1" type="ORF">BN7_99</name>
</gene>
<dbReference type="Gene3D" id="1.10.510.10">
    <property type="entry name" value="Transferase(Phosphotransferase) domain 1"/>
    <property type="match status" value="1"/>
</dbReference>
<evidence type="ECO:0000313" key="2">
    <source>
        <dbReference type="Proteomes" id="UP000009328"/>
    </source>
</evidence>
<dbReference type="EMBL" id="CAIF01000001">
    <property type="protein sequence ID" value="CCH40566.1"/>
    <property type="molecule type" value="Genomic_DNA"/>
</dbReference>
<comment type="caution">
    <text evidence="1">The sequence shown here is derived from an EMBL/GenBank/DDBJ whole genome shotgun (WGS) entry which is preliminary data.</text>
</comment>
<name>K0KCE2_WICCF</name>